<dbReference type="Proteomes" id="UP001629462">
    <property type="component" value="Unassembled WGS sequence"/>
</dbReference>
<evidence type="ECO:0000313" key="1">
    <source>
        <dbReference type="EMBL" id="MFM0515981.1"/>
    </source>
</evidence>
<reference evidence="1 2" key="1">
    <citation type="journal article" date="2024" name="Chem. Sci.">
        <title>Discovery of megapolipeptins by genome mining of a Burkholderiales bacteria collection.</title>
        <authorList>
            <person name="Paulo B.S."/>
            <person name="Recchia M.J.J."/>
            <person name="Lee S."/>
            <person name="Fergusson C.H."/>
            <person name="Romanowski S.B."/>
            <person name="Hernandez A."/>
            <person name="Krull N."/>
            <person name="Liu D.Y."/>
            <person name="Cavanagh H."/>
            <person name="Bos A."/>
            <person name="Gray C.A."/>
            <person name="Murphy B.T."/>
            <person name="Linington R.G."/>
            <person name="Eustaquio A.S."/>
        </authorList>
    </citation>
    <scope>NUCLEOTIDE SEQUENCE [LARGE SCALE GENOMIC DNA]</scope>
    <source>
        <strain evidence="1 2">RL17-374-BIF-D</strain>
    </source>
</reference>
<proteinExistence type="predicted"/>
<comment type="caution">
    <text evidence="1">The sequence shown here is derived from an EMBL/GenBank/DDBJ whole genome shotgun (WGS) entry which is preliminary data.</text>
</comment>
<evidence type="ECO:0000313" key="2">
    <source>
        <dbReference type="Proteomes" id="UP001629462"/>
    </source>
</evidence>
<organism evidence="1 2">
    <name type="scientific">Caballeronia jiangsuensis</name>
    <dbReference type="NCBI Taxonomy" id="1458357"/>
    <lineage>
        <taxon>Bacteria</taxon>
        <taxon>Pseudomonadati</taxon>
        <taxon>Pseudomonadota</taxon>
        <taxon>Betaproteobacteria</taxon>
        <taxon>Burkholderiales</taxon>
        <taxon>Burkholderiaceae</taxon>
        <taxon>Caballeronia</taxon>
    </lineage>
</organism>
<protein>
    <recommendedName>
        <fullName evidence="3">Outer membrane efflux protein</fullName>
    </recommendedName>
</protein>
<dbReference type="RefSeq" id="WP_238294164.1">
    <property type="nucleotide sequence ID" value="NZ_JAQQDB010000001.1"/>
</dbReference>
<evidence type="ECO:0008006" key="3">
    <source>
        <dbReference type="Google" id="ProtNLM"/>
    </source>
</evidence>
<dbReference type="EMBL" id="JAQQDB010000001">
    <property type="protein sequence ID" value="MFM0515981.1"/>
    <property type="molecule type" value="Genomic_DNA"/>
</dbReference>
<sequence length="208" mass="23129">MTAKFDDALKQCEAGMTTPELDPLRAKIQFSRKFDDAPPFQYASLDAFPSAADRPLIAKWATIRDGCIQRENAIDIIPADATPLDVTRIKQERAFGQEAEAKVGELILALYQQKLTFGEFAQRRYVIGKAAVDASRQYREARLLQDQERQLQAQHVANQQFANTVSAWATYMQAVNARQPQTVTLTTVSTGTHCTSVRSGNTVSTNCN</sequence>
<gene>
    <name evidence="1" type="ORF">PQR08_01010</name>
</gene>
<accession>A0ABW9CD00</accession>
<keyword evidence="2" id="KW-1185">Reference proteome</keyword>
<name>A0ABW9CD00_9BURK</name>